<keyword evidence="2" id="KW-1185">Reference proteome</keyword>
<accession>A0A0U5G034</accession>
<name>A0A0U5G034_ASPCI</name>
<sequence length="157" mass="18395">MAFTTTTNPAEGQTSTAAAIRNYMAHEVYLGYDECVRPDIDTKWIVILHGTITKSCTWYTTQTLPKLDGYYKLVRRSIRDVEGKNEHKHIKCEYAISKTRIGKIGWDERVLFDALFEATEAQRSRRAVVDWLERVAEEGLLDREVFRRVMREFEMLR</sequence>
<dbReference type="AlphaFoldDB" id="A0A0U5G034"/>
<dbReference type="EMBL" id="CDMC01000004">
    <property type="protein sequence ID" value="CEL03800.1"/>
    <property type="molecule type" value="Genomic_DNA"/>
</dbReference>
<proteinExistence type="predicted"/>
<evidence type="ECO:0000313" key="1">
    <source>
        <dbReference type="EMBL" id="CEL03800.1"/>
    </source>
</evidence>
<organism evidence="1 2">
    <name type="scientific">Aspergillus calidoustus</name>
    <dbReference type="NCBI Taxonomy" id="454130"/>
    <lineage>
        <taxon>Eukaryota</taxon>
        <taxon>Fungi</taxon>
        <taxon>Dikarya</taxon>
        <taxon>Ascomycota</taxon>
        <taxon>Pezizomycotina</taxon>
        <taxon>Eurotiomycetes</taxon>
        <taxon>Eurotiomycetidae</taxon>
        <taxon>Eurotiales</taxon>
        <taxon>Aspergillaceae</taxon>
        <taxon>Aspergillus</taxon>
        <taxon>Aspergillus subgen. Nidulantes</taxon>
    </lineage>
</organism>
<dbReference type="OrthoDB" id="4504837at2759"/>
<dbReference type="Proteomes" id="UP000054771">
    <property type="component" value="Unassembled WGS sequence"/>
</dbReference>
<reference evidence="2" key="1">
    <citation type="journal article" date="2016" name="Genome Announc.">
        <title>Draft genome sequences of fungus Aspergillus calidoustus.</title>
        <authorList>
            <person name="Horn F."/>
            <person name="Linde J."/>
            <person name="Mattern D.J."/>
            <person name="Walther G."/>
            <person name="Guthke R."/>
            <person name="Scherlach K."/>
            <person name="Martin K."/>
            <person name="Brakhage A.A."/>
            <person name="Petzke L."/>
            <person name="Valiante V."/>
        </authorList>
    </citation>
    <scope>NUCLEOTIDE SEQUENCE [LARGE SCALE GENOMIC DNA]</scope>
    <source>
        <strain evidence="2">SF006504</strain>
    </source>
</reference>
<gene>
    <name evidence="1" type="ORF">ASPCAL04943</name>
</gene>
<evidence type="ECO:0000313" key="2">
    <source>
        <dbReference type="Proteomes" id="UP000054771"/>
    </source>
</evidence>
<protein>
    <submittedName>
        <fullName evidence="1">Uncharacterized protein</fullName>
    </submittedName>
</protein>